<sequence length="413" mass="44137">MTGSTARDGRTFVVVGASLAGAKAAETLREEGFTGRVVLLGEEPELPYERPPLSKGYLLGSDERGSVFVHDRAWYDEQRIELHTGVRVEAIDRDAHTVSLVDGERIGYDALLLTTGSVVRELPVPGADLAGVHYLRRIEHSDALRDRLTDGTRVVVVGGGWIGLEVAAAARTRGAAVTLVEIDALPLRRVLGDEVAQVFADLHVAHGVDLRLGTGVREIVGAGGHVASVTLDDGSSVPADVVVVGIGITPAVELARGAGLDVDDGVLVDASLRTSDPRVWAAGDVANVQHPLLGRRVRVEHWANALHGGPAAARSMLGQEVVYDRVPYFFTDQYDLGMEYSGLAGPGDYERVVFRGDVAGREFIAFWLADGRVLAGMNVNVWDVTEDVERLVRSGERVDPARLADPAVSLAEV</sequence>
<feature type="domain" description="Reductase C-terminal" evidence="6">
    <location>
        <begin position="328"/>
        <end position="412"/>
    </location>
</feature>
<dbReference type="InterPro" id="IPR050446">
    <property type="entry name" value="FAD-oxidoreductase/Apoptosis"/>
</dbReference>
<comment type="cofactor">
    <cofactor evidence="1">
        <name>FAD</name>
        <dbReference type="ChEBI" id="CHEBI:57692"/>
    </cofactor>
</comment>
<dbReference type="InterPro" id="IPR023753">
    <property type="entry name" value="FAD/NAD-binding_dom"/>
</dbReference>
<protein>
    <submittedName>
        <fullName evidence="7">FAD-dependent oxidoreductase</fullName>
    </submittedName>
</protein>
<proteinExistence type="predicted"/>
<name>A0ABN1QBH7_9PSEU</name>
<dbReference type="SUPFAM" id="SSF51905">
    <property type="entry name" value="FAD/NAD(P)-binding domain"/>
    <property type="match status" value="1"/>
</dbReference>
<evidence type="ECO:0000256" key="4">
    <source>
        <dbReference type="ARBA" id="ARBA00023002"/>
    </source>
</evidence>
<dbReference type="EMBL" id="BAAAHP010000099">
    <property type="protein sequence ID" value="GAA0940352.1"/>
    <property type="molecule type" value="Genomic_DNA"/>
</dbReference>
<dbReference type="PANTHER" id="PTHR43557">
    <property type="entry name" value="APOPTOSIS-INDUCING FACTOR 1"/>
    <property type="match status" value="1"/>
</dbReference>
<dbReference type="InterPro" id="IPR028202">
    <property type="entry name" value="Reductase_C"/>
</dbReference>
<accession>A0ABN1QBH7</accession>
<feature type="domain" description="FAD/NAD(P)-binding" evidence="5">
    <location>
        <begin position="12"/>
        <end position="308"/>
    </location>
</feature>
<evidence type="ECO:0000256" key="1">
    <source>
        <dbReference type="ARBA" id="ARBA00001974"/>
    </source>
</evidence>
<dbReference type="Pfam" id="PF07992">
    <property type="entry name" value="Pyr_redox_2"/>
    <property type="match status" value="1"/>
</dbReference>
<dbReference type="PRINTS" id="PR00411">
    <property type="entry name" value="PNDRDTASEI"/>
</dbReference>
<dbReference type="SUPFAM" id="SSF55424">
    <property type="entry name" value="FAD/NAD-linked reductases, dimerisation (C-terminal) domain"/>
    <property type="match status" value="1"/>
</dbReference>
<dbReference type="InterPro" id="IPR036188">
    <property type="entry name" value="FAD/NAD-bd_sf"/>
</dbReference>
<gene>
    <name evidence="7" type="ORF">GCM10009559_35250</name>
</gene>
<keyword evidence="3" id="KW-0274">FAD</keyword>
<reference evidence="7 8" key="1">
    <citation type="journal article" date="2019" name="Int. J. Syst. Evol. Microbiol.">
        <title>The Global Catalogue of Microorganisms (GCM) 10K type strain sequencing project: providing services to taxonomists for standard genome sequencing and annotation.</title>
        <authorList>
            <consortium name="The Broad Institute Genomics Platform"/>
            <consortium name="The Broad Institute Genome Sequencing Center for Infectious Disease"/>
            <person name="Wu L."/>
            <person name="Ma J."/>
        </authorList>
    </citation>
    <scope>NUCLEOTIDE SEQUENCE [LARGE SCALE GENOMIC DNA]</scope>
    <source>
        <strain evidence="7 8">JCM 11117</strain>
    </source>
</reference>
<organism evidence="7 8">
    <name type="scientific">Pseudonocardia zijingensis</name>
    <dbReference type="NCBI Taxonomy" id="153376"/>
    <lineage>
        <taxon>Bacteria</taxon>
        <taxon>Bacillati</taxon>
        <taxon>Actinomycetota</taxon>
        <taxon>Actinomycetes</taxon>
        <taxon>Pseudonocardiales</taxon>
        <taxon>Pseudonocardiaceae</taxon>
        <taxon>Pseudonocardia</taxon>
    </lineage>
</organism>
<keyword evidence="4" id="KW-0560">Oxidoreductase</keyword>
<dbReference type="Gene3D" id="3.30.390.30">
    <property type="match status" value="1"/>
</dbReference>
<dbReference type="PANTHER" id="PTHR43557:SF2">
    <property type="entry name" value="RIESKE DOMAIN-CONTAINING PROTEIN-RELATED"/>
    <property type="match status" value="1"/>
</dbReference>
<dbReference type="RefSeq" id="WP_343942519.1">
    <property type="nucleotide sequence ID" value="NZ_BAAAHP010000099.1"/>
</dbReference>
<evidence type="ECO:0000256" key="3">
    <source>
        <dbReference type="ARBA" id="ARBA00022827"/>
    </source>
</evidence>
<evidence type="ECO:0000259" key="6">
    <source>
        <dbReference type="Pfam" id="PF14759"/>
    </source>
</evidence>
<dbReference type="Proteomes" id="UP001499967">
    <property type="component" value="Unassembled WGS sequence"/>
</dbReference>
<keyword evidence="2" id="KW-0285">Flavoprotein</keyword>
<dbReference type="PRINTS" id="PR00368">
    <property type="entry name" value="FADPNR"/>
</dbReference>
<dbReference type="InterPro" id="IPR016156">
    <property type="entry name" value="FAD/NAD-linked_Rdtase_dimer_sf"/>
</dbReference>
<evidence type="ECO:0000313" key="8">
    <source>
        <dbReference type="Proteomes" id="UP001499967"/>
    </source>
</evidence>
<comment type="caution">
    <text evidence="7">The sequence shown here is derived from an EMBL/GenBank/DDBJ whole genome shotgun (WGS) entry which is preliminary data.</text>
</comment>
<evidence type="ECO:0000259" key="5">
    <source>
        <dbReference type="Pfam" id="PF07992"/>
    </source>
</evidence>
<keyword evidence="8" id="KW-1185">Reference proteome</keyword>
<evidence type="ECO:0000313" key="7">
    <source>
        <dbReference type="EMBL" id="GAA0940352.1"/>
    </source>
</evidence>
<dbReference type="Pfam" id="PF14759">
    <property type="entry name" value="Reductase_C"/>
    <property type="match status" value="1"/>
</dbReference>
<dbReference type="Gene3D" id="3.50.50.60">
    <property type="entry name" value="FAD/NAD(P)-binding domain"/>
    <property type="match status" value="2"/>
</dbReference>
<evidence type="ECO:0000256" key="2">
    <source>
        <dbReference type="ARBA" id="ARBA00022630"/>
    </source>
</evidence>